<feature type="region of interest" description="Disordered" evidence="5">
    <location>
        <begin position="631"/>
        <end position="656"/>
    </location>
</feature>
<keyword evidence="8" id="KW-1185">Reference proteome</keyword>
<keyword evidence="4 6" id="KW-0472">Membrane</keyword>
<feature type="compositionally biased region" description="Low complexity" evidence="5">
    <location>
        <begin position="371"/>
        <end position="385"/>
    </location>
</feature>
<sequence>MSPLYALISWLSYRFYTESTYYITIRDCYEAFVLASFFILLLQYLGDSPEEQRRQLVNTKKQSLIMPLCCLRYNPTKQHWLFWTKWGILQYVVLKPIMTVIAVALQYHGVLCETSFSPAFGNFWLQVVNFISVSVAMYYLVTFYITIRDLIKEQKPFLKFLAVKLVTYSSLGERAESVKSLWAYAQIADISCQRQLTPRNITLGINAILICLEMILFALLHVYAFSYRPYRSPKATSVWFAFWDSLNPIDFIREVGGLCKYAWNLMRGLSTGKGNRLMDLEFALGKKRVIVNEAGQDGHDKDYRKDDDNEGGQGGSMMQGGIMQSGFQGEISYEMSDRSPGERPGGTIEVSQFVPPQASQARTTSSANLISSRPDSTSSESTHSASFWPLTKAFSKRSSQDTPNYPIDSSLEMGETNAFRITARRDESEESNELLDLTESDAFKTAVAKLSQLEKVESDADKEQKGATRDIDGRHLNTDQGLNRMGDNGSVDANNAIVGNPFNSATLPTSVTASSFSSSASSSPLSQYNNPISSQRFGNLTSVREESQDGSTYVNGYNGSLVNSYDYHVDPSIGVNPVGLSVPSPLSAALPTSRLSPVSEKSASYNLPQNVTNIRSNDSFHTGMSRDYTINSSSFGNSRAPSSDTDGSEYFHSAVSTQSPNISIKSQNKDTFGTHNKNIGGKDIRVEYITYG</sequence>
<accession>A0A9N8ZYL7</accession>
<feature type="compositionally biased region" description="Basic and acidic residues" evidence="5">
    <location>
        <begin position="455"/>
        <end position="477"/>
    </location>
</feature>
<feature type="compositionally biased region" description="Polar residues" evidence="5">
    <location>
        <begin position="631"/>
        <end position="645"/>
    </location>
</feature>
<evidence type="ECO:0000313" key="7">
    <source>
        <dbReference type="EMBL" id="CAG8511664.1"/>
    </source>
</evidence>
<feature type="region of interest" description="Disordered" evidence="5">
    <location>
        <begin position="513"/>
        <end position="532"/>
    </location>
</feature>
<evidence type="ECO:0000256" key="3">
    <source>
        <dbReference type="ARBA" id="ARBA00022989"/>
    </source>
</evidence>
<dbReference type="Proteomes" id="UP000789739">
    <property type="component" value="Unassembled WGS sequence"/>
</dbReference>
<feature type="transmembrane region" description="Helical" evidence="6">
    <location>
        <begin position="20"/>
        <end position="45"/>
    </location>
</feature>
<evidence type="ECO:0000256" key="1">
    <source>
        <dbReference type="ARBA" id="ARBA00004141"/>
    </source>
</evidence>
<proteinExistence type="predicted"/>
<keyword evidence="2 6" id="KW-0812">Transmembrane</keyword>
<dbReference type="SMART" id="SM01417">
    <property type="entry name" value="Solute_trans_a"/>
    <property type="match status" value="1"/>
</dbReference>
<gene>
    <name evidence="7" type="ORF">PBRASI_LOCUS3144</name>
</gene>
<feature type="region of interest" description="Disordered" evidence="5">
    <location>
        <begin position="295"/>
        <end position="322"/>
    </location>
</feature>
<dbReference type="Pfam" id="PF03619">
    <property type="entry name" value="Solute_trans_a"/>
    <property type="match status" value="1"/>
</dbReference>
<comment type="caution">
    <text evidence="7">The sequence shown here is derived from an EMBL/GenBank/DDBJ whole genome shotgun (WGS) entry which is preliminary data.</text>
</comment>
<organism evidence="7 8">
    <name type="scientific">Paraglomus brasilianum</name>
    <dbReference type="NCBI Taxonomy" id="144538"/>
    <lineage>
        <taxon>Eukaryota</taxon>
        <taxon>Fungi</taxon>
        <taxon>Fungi incertae sedis</taxon>
        <taxon>Mucoromycota</taxon>
        <taxon>Glomeromycotina</taxon>
        <taxon>Glomeromycetes</taxon>
        <taxon>Paraglomerales</taxon>
        <taxon>Paraglomeraceae</taxon>
        <taxon>Paraglomus</taxon>
    </lineage>
</organism>
<comment type="subcellular location">
    <subcellularLocation>
        <location evidence="1">Membrane</location>
        <topology evidence="1">Multi-pass membrane protein</topology>
    </subcellularLocation>
</comment>
<evidence type="ECO:0000313" key="8">
    <source>
        <dbReference type="Proteomes" id="UP000789739"/>
    </source>
</evidence>
<feature type="region of interest" description="Disordered" evidence="5">
    <location>
        <begin position="455"/>
        <end position="484"/>
    </location>
</feature>
<dbReference type="InterPro" id="IPR005178">
    <property type="entry name" value="Ostalpha/TMEM184C"/>
</dbReference>
<dbReference type="OrthoDB" id="5348404at2759"/>
<protein>
    <submittedName>
        <fullName evidence="7">7826_t:CDS:1</fullName>
    </submittedName>
</protein>
<feature type="region of interest" description="Disordered" evidence="5">
    <location>
        <begin position="354"/>
        <end position="385"/>
    </location>
</feature>
<name>A0A9N8ZYL7_9GLOM</name>
<feature type="transmembrane region" description="Helical" evidence="6">
    <location>
        <begin position="203"/>
        <end position="224"/>
    </location>
</feature>
<evidence type="ECO:0000256" key="2">
    <source>
        <dbReference type="ARBA" id="ARBA00022692"/>
    </source>
</evidence>
<feature type="transmembrane region" description="Helical" evidence="6">
    <location>
        <begin position="88"/>
        <end position="107"/>
    </location>
</feature>
<evidence type="ECO:0000256" key="5">
    <source>
        <dbReference type="SAM" id="MobiDB-lite"/>
    </source>
</evidence>
<dbReference type="EMBL" id="CAJVPI010000273">
    <property type="protein sequence ID" value="CAG8511664.1"/>
    <property type="molecule type" value="Genomic_DNA"/>
</dbReference>
<reference evidence="7" key="1">
    <citation type="submission" date="2021-06" db="EMBL/GenBank/DDBJ databases">
        <authorList>
            <person name="Kallberg Y."/>
            <person name="Tangrot J."/>
            <person name="Rosling A."/>
        </authorList>
    </citation>
    <scope>NUCLEOTIDE SEQUENCE</scope>
    <source>
        <strain evidence="7">BR232B</strain>
    </source>
</reference>
<feature type="compositionally biased region" description="Low complexity" evidence="5">
    <location>
        <begin position="513"/>
        <end position="526"/>
    </location>
</feature>
<feature type="transmembrane region" description="Helical" evidence="6">
    <location>
        <begin position="127"/>
        <end position="147"/>
    </location>
</feature>
<dbReference type="AlphaFoldDB" id="A0A9N8ZYL7"/>
<keyword evidence="3 6" id="KW-1133">Transmembrane helix</keyword>
<feature type="compositionally biased region" description="Basic and acidic residues" evidence="5">
    <location>
        <begin position="296"/>
        <end position="307"/>
    </location>
</feature>
<dbReference type="PANTHER" id="PTHR23423">
    <property type="entry name" value="ORGANIC SOLUTE TRANSPORTER-RELATED"/>
    <property type="match status" value="1"/>
</dbReference>
<evidence type="ECO:0000256" key="6">
    <source>
        <dbReference type="SAM" id="Phobius"/>
    </source>
</evidence>
<evidence type="ECO:0000256" key="4">
    <source>
        <dbReference type="ARBA" id="ARBA00023136"/>
    </source>
</evidence>
<feature type="compositionally biased region" description="Polar residues" evidence="5">
    <location>
        <begin position="357"/>
        <end position="370"/>
    </location>
</feature>
<dbReference type="GO" id="GO:0016020">
    <property type="term" value="C:membrane"/>
    <property type="evidence" value="ECO:0007669"/>
    <property type="project" value="UniProtKB-SubCell"/>
</dbReference>